<protein>
    <submittedName>
        <fullName evidence="2">Uncharacterized protein</fullName>
    </submittedName>
</protein>
<dbReference type="Proteomes" id="UP000314294">
    <property type="component" value="Unassembled WGS sequence"/>
</dbReference>
<reference evidence="2 3" key="1">
    <citation type="submission" date="2019-03" db="EMBL/GenBank/DDBJ databases">
        <title>First draft genome of Liparis tanakae, snailfish: a comprehensive survey of snailfish specific genes.</title>
        <authorList>
            <person name="Kim W."/>
            <person name="Song I."/>
            <person name="Jeong J.-H."/>
            <person name="Kim D."/>
            <person name="Kim S."/>
            <person name="Ryu S."/>
            <person name="Song J.Y."/>
            <person name="Lee S.K."/>
        </authorList>
    </citation>
    <scope>NUCLEOTIDE SEQUENCE [LARGE SCALE GENOMIC DNA]</scope>
    <source>
        <tissue evidence="2">Muscle</tissue>
    </source>
</reference>
<feature type="region of interest" description="Disordered" evidence="1">
    <location>
        <begin position="1"/>
        <end position="38"/>
    </location>
</feature>
<feature type="compositionally biased region" description="Polar residues" evidence="1">
    <location>
        <begin position="1"/>
        <end position="10"/>
    </location>
</feature>
<dbReference type="EMBL" id="SRLO01007591">
    <property type="protein sequence ID" value="TNN27888.1"/>
    <property type="molecule type" value="Genomic_DNA"/>
</dbReference>
<dbReference type="AlphaFoldDB" id="A0A4Z2EGJ4"/>
<organism evidence="2 3">
    <name type="scientific">Liparis tanakae</name>
    <name type="common">Tanaka's snailfish</name>
    <dbReference type="NCBI Taxonomy" id="230148"/>
    <lineage>
        <taxon>Eukaryota</taxon>
        <taxon>Metazoa</taxon>
        <taxon>Chordata</taxon>
        <taxon>Craniata</taxon>
        <taxon>Vertebrata</taxon>
        <taxon>Euteleostomi</taxon>
        <taxon>Actinopterygii</taxon>
        <taxon>Neopterygii</taxon>
        <taxon>Teleostei</taxon>
        <taxon>Neoteleostei</taxon>
        <taxon>Acanthomorphata</taxon>
        <taxon>Eupercaria</taxon>
        <taxon>Perciformes</taxon>
        <taxon>Cottioidei</taxon>
        <taxon>Cottales</taxon>
        <taxon>Liparidae</taxon>
        <taxon>Liparis</taxon>
    </lineage>
</organism>
<sequence length="105" mass="11953">MPKTLNNNNKDGGELLVHGGRRLPLPWTNQRPSCHEEKELSKERYATAGASYGLQLSRGSGEVLDPDRRTQVEPQKERRSALIRHQGHVHVALEDWRAFLCTVRT</sequence>
<evidence type="ECO:0000313" key="3">
    <source>
        <dbReference type="Proteomes" id="UP000314294"/>
    </source>
</evidence>
<name>A0A4Z2EGJ4_9TELE</name>
<comment type="caution">
    <text evidence="2">The sequence shown here is derived from an EMBL/GenBank/DDBJ whole genome shotgun (WGS) entry which is preliminary data.</text>
</comment>
<proteinExistence type="predicted"/>
<accession>A0A4Z2EGJ4</accession>
<keyword evidence="3" id="KW-1185">Reference proteome</keyword>
<evidence type="ECO:0000313" key="2">
    <source>
        <dbReference type="EMBL" id="TNN27888.1"/>
    </source>
</evidence>
<gene>
    <name evidence="2" type="ORF">EYF80_061965</name>
</gene>
<evidence type="ECO:0000256" key="1">
    <source>
        <dbReference type="SAM" id="MobiDB-lite"/>
    </source>
</evidence>